<name>A0AA88A243_FICCA</name>
<sequence>MGNASCATCKTTLASSCVIKSSCSSYAKRGKVVKVMKTDGKVMTFTTPILVKDVLMRLSRGGSGGGGGGVEGYGIGVSKEANSERLPNDYGLKIGKVYYVLPCLSYKQSFSPANDESSDGIKRIKIVITKQQLKDLLAKQISVDEVLSGMMEKKTSLCTTADHHSAEYWKPNLESIPEGVEGLCS</sequence>
<dbReference type="Gramene" id="FCD_00009705-RA">
    <property type="protein sequence ID" value="FCD_00009705-RA:cds"/>
    <property type="gene ID" value="FCD_00009705"/>
</dbReference>
<comment type="caution">
    <text evidence="1">The sequence shown here is derived from an EMBL/GenBank/DDBJ whole genome shotgun (WGS) entry which is preliminary data.</text>
</comment>
<organism evidence="1 2">
    <name type="scientific">Ficus carica</name>
    <name type="common">Common fig</name>
    <dbReference type="NCBI Taxonomy" id="3494"/>
    <lineage>
        <taxon>Eukaryota</taxon>
        <taxon>Viridiplantae</taxon>
        <taxon>Streptophyta</taxon>
        <taxon>Embryophyta</taxon>
        <taxon>Tracheophyta</taxon>
        <taxon>Spermatophyta</taxon>
        <taxon>Magnoliopsida</taxon>
        <taxon>eudicotyledons</taxon>
        <taxon>Gunneridae</taxon>
        <taxon>Pentapetalae</taxon>
        <taxon>rosids</taxon>
        <taxon>fabids</taxon>
        <taxon>Rosales</taxon>
        <taxon>Moraceae</taxon>
        <taxon>Ficeae</taxon>
        <taxon>Ficus</taxon>
    </lineage>
</organism>
<dbReference type="PANTHER" id="PTHR33148:SF2">
    <property type="entry name" value="DUF4228 DOMAIN-CONTAINING PROTEIN"/>
    <property type="match status" value="1"/>
</dbReference>
<protein>
    <submittedName>
        <fullName evidence="1">Uncharacterized protein</fullName>
    </submittedName>
</protein>
<dbReference type="PANTHER" id="PTHR33148">
    <property type="entry name" value="PLASTID MOVEMENT IMPAIRED PROTEIN-RELATED"/>
    <property type="match status" value="1"/>
</dbReference>
<evidence type="ECO:0000313" key="2">
    <source>
        <dbReference type="Proteomes" id="UP001187192"/>
    </source>
</evidence>
<evidence type="ECO:0000313" key="1">
    <source>
        <dbReference type="EMBL" id="GMN44314.1"/>
    </source>
</evidence>
<gene>
    <name evidence="1" type="ORF">TIFTF001_013508</name>
</gene>
<dbReference type="Pfam" id="PF14009">
    <property type="entry name" value="PADRE"/>
    <property type="match status" value="1"/>
</dbReference>
<reference evidence="1" key="1">
    <citation type="submission" date="2023-07" db="EMBL/GenBank/DDBJ databases">
        <title>draft genome sequence of fig (Ficus carica).</title>
        <authorList>
            <person name="Takahashi T."/>
            <person name="Nishimura K."/>
        </authorList>
    </citation>
    <scope>NUCLEOTIDE SEQUENCE</scope>
</reference>
<dbReference type="Proteomes" id="UP001187192">
    <property type="component" value="Unassembled WGS sequence"/>
</dbReference>
<proteinExistence type="predicted"/>
<accession>A0AA88A243</accession>
<dbReference type="InterPro" id="IPR025322">
    <property type="entry name" value="PADRE_dom"/>
</dbReference>
<dbReference type="EMBL" id="BTGU01000018">
    <property type="protein sequence ID" value="GMN44314.1"/>
    <property type="molecule type" value="Genomic_DNA"/>
</dbReference>
<keyword evidence="2" id="KW-1185">Reference proteome</keyword>
<dbReference type="AlphaFoldDB" id="A0AA88A243"/>